<dbReference type="InterPro" id="IPR011913">
    <property type="entry name" value="RfaE_dom_I"/>
</dbReference>
<dbReference type="RefSeq" id="WP_078485002.1">
    <property type="nucleotide sequence ID" value="NZ_MPRL01000091.1"/>
</dbReference>
<evidence type="ECO:0000256" key="9">
    <source>
        <dbReference type="ARBA" id="ARBA00022840"/>
    </source>
</evidence>
<dbReference type="PROSITE" id="PS00583">
    <property type="entry name" value="PFKB_KINASES_1"/>
    <property type="match status" value="1"/>
</dbReference>
<name>A0A1T2L051_9GAMM</name>
<dbReference type="UniPathway" id="UPA00356">
    <property type="reaction ID" value="UER00437"/>
</dbReference>
<dbReference type="OrthoDB" id="9802794at2"/>
<keyword evidence="6 16" id="KW-0548">Nucleotidyltransferase</keyword>
<keyword evidence="11 16" id="KW-0119">Carbohydrate metabolism</keyword>
<organism evidence="19 20">
    <name type="scientific">Solemya pervernicosa gill symbiont</name>
    <dbReference type="NCBI Taxonomy" id="642797"/>
    <lineage>
        <taxon>Bacteria</taxon>
        <taxon>Pseudomonadati</taxon>
        <taxon>Pseudomonadota</taxon>
        <taxon>Gammaproteobacteria</taxon>
        <taxon>sulfur-oxidizing symbionts</taxon>
    </lineage>
</organism>
<evidence type="ECO:0000259" key="18">
    <source>
        <dbReference type="Pfam" id="PF01467"/>
    </source>
</evidence>
<evidence type="ECO:0000256" key="14">
    <source>
        <dbReference type="ARBA" id="ARBA00060955"/>
    </source>
</evidence>
<dbReference type="Gene3D" id="3.40.50.620">
    <property type="entry name" value="HUPs"/>
    <property type="match status" value="1"/>
</dbReference>
<feature type="region of interest" description="Cytidylyltransferase" evidence="16">
    <location>
        <begin position="344"/>
        <end position="475"/>
    </location>
</feature>
<dbReference type="PANTHER" id="PTHR46969:SF1">
    <property type="entry name" value="BIFUNCTIONAL PROTEIN HLDE"/>
    <property type="match status" value="1"/>
</dbReference>
<dbReference type="SUPFAM" id="SSF52374">
    <property type="entry name" value="Nucleotidylyl transferase"/>
    <property type="match status" value="1"/>
</dbReference>
<comment type="subunit">
    <text evidence="4 16">Homodimer.</text>
</comment>
<evidence type="ECO:0000256" key="10">
    <source>
        <dbReference type="ARBA" id="ARBA00023268"/>
    </source>
</evidence>
<feature type="region of interest" description="Ribokinase" evidence="16">
    <location>
        <begin position="1"/>
        <end position="316"/>
    </location>
</feature>
<dbReference type="HAMAP" id="MF_01603">
    <property type="entry name" value="HldE"/>
    <property type="match status" value="1"/>
</dbReference>
<dbReference type="InterPro" id="IPR002173">
    <property type="entry name" value="Carboh/pur_kinase_PfkB_CS"/>
</dbReference>
<evidence type="ECO:0000256" key="11">
    <source>
        <dbReference type="ARBA" id="ARBA00023277"/>
    </source>
</evidence>
<keyword evidence="9 16" id="KW-0067">ATP-binding</keyword>
<dbReference type="Pfam" id="PF01467">
    <property type="entry name" value="CTP_transf_like"/>
    <property type="match status" value="1"/>
</dbReference>
<keyword evidence="8 16" id="KW-0418">Kinase</keyword>
<keyword evidence="10 16" id="KW-0511">Multifunctional enzyme</keyword>
<dbReference type="InterPro" id="IPR023030">
    <property type="entry name" value="Bifunc_HldE"/>
</dbReference>
<dbReference type="PANTHER" id="PTHR46969">
    <property type="entry name" value="BIFUNCTIONAL PROTEIN HLDE"/>
    <property type="match status" value="1"/>
</dbReference>
<dbReference type="GO" id="GO:0033786">
    <property type="term" value="F:heptose-1-phosphate adenylyltransferase activity"/>
    <property type="evidence" value="ECO:0007669"/>
    <property type="project" value="UniProtKB-UniRule"/>
</dbReference>
<dbReference type="CDD" id="cd01172">
    <property type="entry name" value="RfaE_like"/>
    <property type="match status" value="1"/>
</dbReference>
<evidence type="ECO:0000313" key="20">
    <source>
        <dbReference type="Proteomes" id="UP000191110"/>
    </source>
</evidence>
<evidence type="ECO:0000256" key="5">
    <source>
        <dbReference type="ARBA" id="ARBA00022679"/>
    </source>
</evidence>
<comment type="catalytic activity">
    <reaction evidence="13 16">
        <text>D-glycero-beta-D-manno-heptose 7-phosphate + ATP = D-glycero-beta-D-manno-heptose 1,7-bisphosphate + ADP + H(+)</text>
        <dbReference type="Rhea" id="RHEA:27473"/>
        <dbReference type="ChEBI" id="CHEBI:15378"/>
        <dbReference type="ChEBI" id="CHEBI:30616"/>
        <dbReference type="ChEBI" id="CHEBI:60204"/>
        <dbReference type="ChEBI" id="CHEBI:60208"/>
        <dbReference type="ChEBI" id="CHEBI:456216"/>
        <dbReference type="EC" id="2.7.1.167"/>
    </reaction>
</comment>
<dbReference type="Proteomes" id="UP000191110">
    <property type="component" value="Unassembled WGS sequence"/>
</dbReference>
<dbReference type="NCBIfam" id="NF008454">
    <property type="entry name" value="PRK11316.1"/>
    <property type="match status" value="1"/>
</dbReference>
<evidence type="ECO:0000256" key="12">
    <source>
        <dbReference type="ARBA" id="ARBA00047428"/>
    </source>
</evidence>
<dbReference type="GO" id="GO:0016773">
    <property type="term" value="F:phosphotransferase activity, alcohol group as acceptor"/>
    <property type="evidence" value="ECO:0007669"/>
    <property type="project" value="InterPro"/>
</dbReference>
<dbReference type="InterPro" id="IPR011914">
    <property type="entry name" value="RfaE_dom_II"/>
</dbReference>
<comment type="pathway">
    <text evidence="3">Bacterial outer membrane biogenesis; LPS core biosynthesis.</text>
</comment>
<dbReference type="FunFam" id="3.40.1190.20:FF:000002">
    <property type="entry name" value="Bifunctional protein HldE"/>
    <property type="match status" value="1"/>
</dbReference>
<keyword evidence="7 16" id="KW-0547">Nucleotide-binding</keyword>
<keyword evidence="20" id="KW-1185">Reference proteome</keyword>
<gene>
    <name evidence="16" type="primary">hldE</name>
    <name evidence="19" type="ORF">BOW53_15535</name>
</gene>
<dbReference type="InterPro" id="IPR014729">
    <property type="entry name" value="Rossmann-like_a/b/a_fold"/>
</dbReference>
<dbReference type="EC" id="2.7.7.70" evidence="16"/>
<keyword evidence="5 16" id="KW-0808">Transferase</keyword>
<comment type="caution">
    <text evidence="19">The sequence shown here is derived from an EMBL/GenBank/DDBJ whole genome shotgun (WGS) entry which is preliminary data.</text>
</comment>
<dbReference type="NCBIfam" id="TIGR02198">
    <property type="entry name" value="rfaE_dom_I"/>
    <property type="match status" value="1"/>
</dbReference>
<dbReference type="GO" id="GO:0097171">
    <property type="term" value="P:ADP-L-glycero-beta-D-manno-heptose biosynthetic process"/>
    <property type="evidence" value="ECO:0007669"/>
    <property type="project" value="UniProtKB-UniPathway"/>
</dbReference>
<dbReference type="AlphaFoldDB" id="A0A1T2L051"/>
<evidence type="ECO:0000256" key="7">
    <source>
        <dbReference type="ARBA" id="ARBA00022741"/>
    </source>
</evidence>
<dbReference type="NCBIfam" id="TIGR02199">
    <property type="entry name" value="rfaE_dom_II"/>
    <property type="match status" value="1"/>
</dbReference>
<evidence type="ECO:0000256" key="2">
    <source>
        <dbReference type="ARBA" id="ARBA00003753"/>
    </source>
</evidence>
<evidence type="ECO:0000256" key="6">
    <source>
        <dbReference type="ARBA" id="ARBA00022695"/>
    </source>
</evidence>
<dbReference type="EC" id="2.7.1.167" evidence="16"/>
<comment type="function">
    <text evidence="2 16">Catalyzes the ADP transfer from ATP to D-glycero-beta-D-manno-heptose 1-phosphate, yielding ADP-D-glycero-beta-D-manno-heptose.</text>
</comment>
<evidence type="ECO:0000256" key="15">
    <source>
        <dbReference type="ARBA" id="ARBA00061122"/>
    </source>
</evidence>
<dbReference type="EMBL" id="MPRL01000091">
    <property type="protein sequence ID" value="OOZ38451.1"/>
    <property type="molecule type" value="Genomic_DNA"/>
</dbReference>
<dbReference type="Gene3D" id="3.40.1190.20">
    <property type="match status" value="1"/>
</dbReference>
<dbReference type="GO" id="GO:0005524">
    <property type="term" value="F:ATP binding"/>
    <property type="evidence" value="ECO:0007669"/>
    <property type="project" value="UniProtKB-UniRule"/>
</dbReference>
<accession>A0A1T2L051</accession>
<dbReference type="InterPro" id="IPR004821">
    <property type="entry name" value="Cyt_trans-like"/>
</dbReference>
<dbReference type="GO" id="GO:0033785">
    <property type="term" value="F:heptose 7-phosphate kinase activity"/>
    <property type="evidence" value="ECO:0007669"/>
    <property type="project" value="UniProtKB-UniRule"/>
</dbReference>
<comment type="function">
    <text evidence="1 16">Catalyzes the phosphorylation of D-glycero-D-manno-heptose 7-phosphate at the C-1 position to selectively form D-glycero-beta-D-manno-heptose-1,7-bisphosphate.</text>
</comment>
<evidence type="ECO:0000256" key="16">
    <source>
        <dbReference type="HAMAP-Rule" id="MF_01603"/>
    </source>
</evidence>
<evidence type="ECO:0000256" key="3">
    <source>
        <dbReference type="ARBA" id="ARBA00004713"/>
    </source>
</evidence>
<evidence type="ECO:0000259" key="17">
    <source>
        <dbReference type="Pfam" id="PF00294"/>
    </source>
</evidence>
<comment type="similarity">
    <text evidence="15 16">In the C-terminal section; belongs to the cytidylyltransferase family.</text>
</comment>
<feature type="binding site" evidence="16">
    <location>
        <begin position="195"/>
        <end position="198"/>
    </location>
    <ligand>
        <name>ATP</name>
        <dbReference type="ChEBI" id="CHEBI:30616"/>
    </ligand>
</feature>
<comment type="pathway">
    <text evidence="16">Nucleotide-sugar biosynthesis; ADP-L-glycero-beta-D-manno-heptose biosynthesis; ADP-L-glycero-beta-D-manno-heptose from D-glycero-beta-D-manno-heptose 7-phosphate: step 3/4.</text>
</comment>
<evidence type="ECO:0000256" key="1">
    <source>
        <dbReference type="ARBA" id="ARBA00002319"/>
    </source>
</evidence>
<dbReference type="Pfam" id="PF00294">
    <property type="entry name" value="PfkB"/>
    <property type="match status" value="1"/>
</dbReference>
<comment type="catalytic activity">
    <reaction evidence="12 16">
        <text>D-glycero-beta-D-manno-heptose 1-phosphate + ATP + H(+) = ADP-D-glycero-beta-D-manno-heptose + diphosphate</text>
        <dbReference type="Rhea" id="RHEA:27465"/>
        <dbReference type="ChEBI" id="CHEBI:15378"/>
        <dbReference type="ChEBI" id="CHEBI:30616"/>
        <dbReference type="ChEBI" id="CHEBI:33019"/>
        <dbReference type="ChEBI" id="CHEBI:59967"/>
        <dbReference type="ChEBI" id="CHEBI:61593"/>
        <dbReference type="EC" id="2.7.7.70"/>
    </reaction>
</comment>
<comment type="similarity">
    <text evidence="14 16">In the N-terminal section; belongs to the carbohydrate kinase PfkB family.</text>
</comment>
<feature type="active site" evidence="16">
    <location>
        <position position="264"/>
    </location>
</feature>
<dbReference type="SUPFAM" id="SSF53613">
    <property type="entry name" value="Ribokinase-like"/>
    <property type="match status" value="1"/>
</dbReference>
<evidence type="ECO:0000256" key="13">
    <source>
        <dbReference type="ARBA" id="ARBA00052873"/>
    </source>
</evidence>
<reference evidence="19 20" key="1">
    <citation type="submission" date="2016-11" db="EMBL/GenBank/DDBJ databases">
        <title>Mixed transmission modes and dynamic genome evolution in an obligate animal-bacterial symbiosis.</title>
        <authorList>
            <person name="Russell S.L."/>
            <person name="Corbett-Detig R.B."/>
            <person name="Cavanaugh C.M."/>
        </authorList>
    </citation>
    <scope>NUCLEOTIDE SEQUENCE [LARGE SCALE GENOMIC DNA]</scope>
    <source>
        <strain evidence="19">Sveles-Q1</strain>
    </source>
</reference>
<feature type="domain" description="Cytidyltransferase-like" evidence="18">
    <location>
        <begin position="344"/>
        <end position="438"/>
    </location>
</feature>
<evidence type="ECO:0000256" key="4">
    <source>
        <dbReference type="ARBA" id="ARBA00011738"/>
    </source>
</evidence>
<dbReference type="InterPro" id="IPR011611">
    <property type="entry name" value="PfkB_dom"/>
</dbReference>
<feature type="domain" description="Carbohydrate kinase PfkB" evidence="17">
    <location>
        <begin position="11"/>
        <end position="302"/>
    </location>
</feature>
<dbReference type="FunFam" id="3.40.50.620:FF:000028">
    <property type="entry name" value="Bifunctional protein HldE"/>
    <property type="match status" value="1"/>
</dbReference>
<evidence type="ECO:0000256" key="8">
    <source>
        <dbReference type="ARBA" id="ARBA00022777"/>
    </source>
</evidence>
<sequence>MRVQIPRFENARVLVIGDLMLDRYWHGGTSRISPEAPVPVVHVKEEEQRPGGAGNVALNIAALGAQVTLLGLTGEDEQADALQVQLEAAGVECQFERIAGHATITKLRVLSRHQQLIRLDFEDDFKGLNGDRLLERFSNALESCDVVLLSDYGKGTLDNSLTLIETARAAGKPVLVDPKGSDFTIYRGATLITPNFSEFEEVAGSSPDNESVVTNGEALRKRIDLEALLVTRGEHGMSLLRADEAPLHLPTVAREVFDVTGAGDTVISLLAASLAAGHPMPDATSLANTGAGLVVGKLGAATITVPELRRALHMLHASGHGVVTEAQLLELVEDARAHNETVVMTNGCFDILHPGHVDYLEQARNLGDHLIVAVNDDASVSRLKGENRPINNLDHRMAVLAALESVDWVVPFGEETPERLICNVLPDLLVKGGDYTADEVAGGTCVRNNGGEVTILTFKDGHSTTTIIDTIRSGE</sequence>
<proteinExistence type="inferred from homology"/>
<dbReference type="GO" id="GO:0005829">
    <property type="term" value="C:cytosol"/>
    <property type="evidence" value="ECO:0007669"/>
    <property type="project" value="TreeGrafter"/>
</dbReference>
<dbReference type="UniPathway" id="UPA00958"/>
<dbReference type="InterPro" id="IPR029056">
    <property type="entry name" value="Ribokinase-like"/>
</dbReference>
<protein>
    <recommendedName>
        <fullName evidence="16">Bifunctional protein HldE</fullName>
    </recommendedName>
    <domain>
        <recommendedName>
            <fullName evidence="16">D-beta-D-heptose 7-phosphate kinase</fullName>
            <ecNumber evidence="16">2.7.1.167</ecNumber>
        </recommendedName>
        <alternativeName>
            <fullName evidence="16">D-beta-D-heptose 7-phosphotransferase</fullName>
        </alternativeName>
        <alternativeName>
            <fullName evidence="16">D-glycero-beta-D-manno-heptose-7-phosphate kinase</fullName>
        </alternativeName>
    </domain>
    <domain>
        <recommendedName>
            <fullName evidence="16">D-beta-D-heptose 1-phosphate adenylyltransferase</fullName>
            <ecNumber evidence="16">2.7.7.70</ecNumber>
        </recommendedName>
        <alternativeName>
            <fullName evidence="16">D-glycero-beta-D-manno-heptose 1-phosphate adenylyltransferase</fullName>
        </alternativeName>
    </domain>
</protein>
<dbReference type="GO" id="GO:0009244">
    <property type="term" value="P:lipopolysaccharide core region biosynthetic process"/>
    <property type="evidence" value="ECO:0007669"/>
    <property type="project" value="UniProtKB-UniPathway"/>
</dbReference>
<comment type="pathway">
    <text evidence="16">Nucleotide-sugar biosynthesis; ADP-L-glycero-beta-D-manno-heptose biosynthesis; ADP-L-glycero-beta-D-manno-heptose from D-glycero-beta-D-manno-heptose 7-phosphate: step 1/4.</text>
</comment>
<dbReference type="NCBIfam" id="TIGR00125">
    <property type="entry name" value="cyt_tran_rel"/>
    <property type="match status" value="1"/>
</dbReference>
<evidence type="ECO:0000313" key="19">
    <source>
        <dbReference type="EMBL" id="OOZ38451.1"/>
    </source>
</evidence>